<keyword evidence="9" id="KW-1185">Reference proteome</keyword>
<reference evidence="8 9" key="1">
    <citation type="submission" date="2023-07" db="EMBL/GenBank/DDBJ databases">
        <title>Sorghum-associated microbial communities from plants grown in Nebraska, USA.</title>
        <authorList>
            <person name="Schachtman D."/>
        </authorList>
    </citation>
    <scope>NUCLEOTIDE SEQUENCE [LARGE SCALE GENOMIC DNA]</scope>
    <source>
        <strain evidence="8 9">4272</strain>
    </source>
</reference>
<evidence type="ECO:0000256" key="4">
    <source>
        <dbReference type="ARBA" id="ARBA00023002"/>
    </source>
</evidence>
<evidence type="ECO:0000259" key="7">
    <source>
        <dbReference type="Pfam" id="PF14759"/>
    </source>
</evidence>
<dbReference type="EC" id="1.18.1.3" evidence="8"/>
<dbReference type="EMBL" id="JAVDWW010000012">
    <property type="protein sequence ID" value="MDR7172439.1"/>
    <property type="molecule type" value="Genomic_DNA"/>
</dbReference>
<accession>A0ABU1XPF7</accession>
<feature type="domain" description="Reductase C-terminal" evidence="7">
    <location>
        <begin position="348"/>
        <end position="417"/>
    </location>
</feature>
<evidence type="ECO:0000256" key="1">
    <source>
        <dbReference type="ARBA" id="ARBA00001974"/>
    </source>
</evidence>
<feature type="domain" description="FAD/NAD(P)-binding" evidence="6">
    <location>
        <begin position="19"/>
        <end position="321"/>
    </location>
</feature>
<organism evidence="8 9">
    <name type="scientific">Nocardia kruczakiae</name>
    <dbReference type="NCBI Taxonomy" id="261477"/>
    <lineage>
        <taxon>Bacteria</taxon>
        <taxon>Bacillati</taxon>
        <taxon>Actinomycetota</taxon>
        <taxon>Actinomycetes</taxon>
        <taxon>Mycobacteriales</taxon>
        <taxon>Nocardiaceae</taxon>
        <taxon>Nocardia</taxon>
    </lineage>
</organism>
<comment type="cofactor">
    <cofactor evidence="1">
        <name>FAD</name>
        <dbReference type="ChEBI" id="CHEBI:57692"/>
    </cofactor>
</comment>
<dbReference type="PANTHER" id="PTHR43557:SF2">
    <property type="entry name" value="RIESKE DOMAIN-CONTAINING PROTEIN-RELATED"/>
    <property type="match status" value="1"/>
</dbReference>
<dbReference type="PRINTS" id="PR00368">
    <property type="entry name" value="FADPNR"/>
</dbReference>
<gene>
    <name evidence="8" type="ORF">J2W56_006200</name>
</gene>
<dbReference type="Gene3D" id="3.50.50.60">
    <property type="entry name" value="FAD/NAD(P)-binding domain"/>
    <property type="match status" value="2"/>
</dbReference>
<keyword evidence="8" id="KW-0223">Dioxygenase</keyword>
<dbReference type="GO" id="GO:0008860">
    <property type="term" value="F:ferredoxin-NAD+ reductase activity"/>
    <property type="evidence" value="ECO:0007669"/>
    <property type="project" value="UniProtKB-EC"/>
</dbReference>
<evidence type="ECO:0000313" key="8">
    <source>
        <dbReference type="EMBL" id="MDR7172439.1"/>
    </source>
</evidence>
<keyword evidence="3" id="KW-0274">FAD</keyword>
<dbReference type="RefSeq" id="WP_310407384.1">
    <property type="nucleotide sequence ID" value="NZ_JAVDWW010000012.1"/>
</dbReference>
<dbReference type="SUPFAM" id="SSF55424">
    <property type="entry name" value="FAD/NAD-linked reductases, dimerisation (C-terminal) domain"/>
    <property type="match status" value="1"/>
</dbReference>
<keyword evidence="4 8" id="KW-0560">Oxidoreductase</keyword>
<feature type="region of interest" description="Disordered" evidence="5">
    <location>
        <begin position="435"/>
        <end position="463"/>
    </location>
</feature>
<dbReference type="InterPro" id="IPR036188">
    <property type="entry name" value="FAD/NAD-bd_sf"/>
</dbReference>
<dbReference type="Pfam" id="PF14759">
    <property type="entry name" value="Reductase_C"/>
    <property type="match status" value="1"/>
</dbReference>
<dbReference type="InterPro" id="IPR023753">
    <property type="entry name" value="FAD/NAD-binding_dom"/>
</dbReference>
<dbReference type="GO" id="GO:0051213">
    <property type="term" value="F:dioxygenase activity"/>
    <property type="evidence" value="ECO:0007669"/>
    <property type="project" value="UniProtKB-KW"/>
</dbReference>
<sequence length="463" mass="49407">MRTASLMADLVETFRAEGRIVIVGASLAGLRAAEALRERGFHGSLTLIGDEPHEPYDRPPLSKQVLQGWVGADHTALPRMRAVDAQWRLGVAATGLDRVNRRVLLATGDTVPYDRLLIATGVRARPWPNPAEGALRGVFTVRTRGDAAGLQAALNANPKRVLVVGSGFIGSELASVCRERGVPVTVAERGGGPLIGPLGGVIGDIAARMQRGAGVDLRTGVSVRSLDGDSEGRVRRACLSDGTTLDVDVVVASLGSIRNVEWLQGAGLAAGFWGVGCDAGCRAFDINGVVTDNIFVAGDVARQPHVLYEYQFISMEHWDNAVCGAQVAANNMISLETERRPHLPLPSFWSAQFGVNIKGVGVCSFGDEIAFTQGCPEDFRFAAVYGRRGRIVGAVTFDHGKWLPYYAAMIERSAPFPPPPPGYDRAADPVPIPSRFPDPRVPTGIPDVVLTGHDPTSRGAEFH</sequence>
<evidence type="ECO:0000313" key="9">
    <source>
        <dbReference type="Proteomes" id="UP001251217"/>
    </source>
</evidence>
<comment type="caution">
    <text evidence="8">The sequence shown here is derived from an EMBL/GenBank/DDBJ whole genome shotgun (WGS) entry which is preliminary data.</text>
</comment>
<dbReference type="SUPFAM" id="SSF51905">
    <property type="entry name" value="FAD/NAD(P)-binding domain"/>
    <property type="match status" value="2"/>
</dbReference>
<dbReference type="PRINTS" id="PR00411">
    <property type="entry name" value="PNDRDTASEI"/>
</dbReference>
<keyword evidence="2" id="KW-0285">Flavoprotein</keyword>
<dbReference type="InterPro" id="IPR050446">
    <property type="entry name" value="FAD-oxidoreductase/Apoptosis"/>
</dbReference>
<dbReference type="Pfam" id="PF07992">
    <property type="entry name" value="Pyr_redox_2"/>
    <property type="match status" value="1"/>
</dbReference>
<dbReference type="InterPro" id="IPR028202">
    <property type="entry name" value="Reductase_C"/>
</dbReference>
<evidence type="ECO:0000256" key="3">
    <source>
        <dbReference type="ARBA" id="ARBA00022827"/>
    </source>
</evidence>
<dbReference type="Proteomes" id="UP001251217">
    <property type="component" value="Unassembled WGS sequence"/>
</dbReference>
<dbReference type="InterPro" id="IPR016156">
    <property type="entry name" value="FAD/NAD-linked_Rdtase_dimer_sf"/>
</dbReference>
<protein>
    <submittedName>
        <fullName evidence="8">3-phenylpropionate/trans-cinnamate dioxygenase ferredoxin reductase subunit</fullName>
        <ecNumber evidence="8">1.18.1.3</ecNumber>
    </submittedName>
</protein>
<proteinExistence type="predicted"/>
<evidence type="ECO:0000256" key="2">
    <source>
        <dbReference type="ARBA" id="ARBA00022630"/>
    </source>
</evidence>
<dbReference type="PANTHER" id="PTHR43557">
    <property type="entry name" value="APOPTOSIS-INDUCING FACTOR 1"/>
    <property type="match status" value="1"/>
</dbReference>
<evidence type="ECO:0000256" key="5">
    <source>
        <dbReference type="SAM" id="MobiDB-lite"/>
    </source>
</evidence>
<dbReference type="Gene3D" id="3.30.390.30">
    <property type="match status" value="1"/>
</dbReference>
<evidence type="ECO:0000259" key="6">
    <source>
        <dbReference type="Pfam" id="PF07992"/>
    </source>
</evidence>
<name>A0ABU1XPF7_9NOCA</name>